<feature type="transmembrane region" description="Helical" evidence="1">
    <location>
        <begin position="115"/>
        <end position="132"/>
    </location>
</feature>
<feature type="transmembrane region" description="Helical" evidence="1">
    <location>
        <begin position="17"/>
        <end position="36"/>
    </location>
</feature>
<comment type="caution">
    <text evidence="2">The sequence shown here is derived from an EMBL/GenBank/DDBJ whole genome shotgun (WGS) entry which is preliminary data.</text>
</comment>
<sequence length="235" mass="23646">MGEASATGHRTAVARRAWAVPLLFFGTASPLAVPLYQPGGSGQRAGHVLALLVDLPDLRHPTAVGLYWTAVLLGGTWVVARSLGYTAPAGAHATAAAVGWAAWAASTALHDLPHWWAGTGTGVVLLALAAVLWRRGALYPTLVAALLGTAVLVWSHPAVGPLIALGVGLFALADAVPDNALRTTAAAFAAAVCLSAAVAPVEAGSVWAPGGPLVPPALVLVLGGLVGLRRSSLRA</sequence>
<feature type="transmembrane region" description="Helical" evidence="1">
    <location>
        <begin position="90"/>
        <end position="109"/>
    </location>
</feature>
<feature type="transmembrane region" description="Helical" evidence="1">
    <location>
        <begin position="137"/>
        <end position="154"/>
    </location>
</feature>
<keyword evidence="1" id="KW-0472">Membrane</keyword>
<evidence type="ECO:0008006" key="4">
    <source>
        <dbReference type="Google" id="ProtNLM"/>
    </source>
</evidence>
<dbReference type="Proteomes" id="UP001596220">
    <property type="component" value="Unassembled WGS sequence"/>
</dbReference>
<evidence type="ECO:0000313" key="2">
    <source>
        <dbReference type="EMBL" id="MFC6090240.1"/>
    </source>
</evidence>
<keyword evidence="3" id="KW-1185">Reference proteome</keyword>
<reference evidence="3" key="1">
    <citation type="journal article" date="2019" name="Int. J. Syst. Evol. Microbiol.">
        <title>The Global Catalogue of Microorganisms (GCM) 10K type strain sequencing project: providing services to taxonomists for standard genome sequencing and annotation.</title>
        <authorList>
            <consortium name="The Broad Institute Genomics Platform"/>
            <consortium name="The Broad Institute Genome Sequencing Center for Infectious Disease"/>
            <person name="Wu L."/>
            <person name="Ma J."/>
        </authorList>
    </citation>
    <scope>NUCLEOTIDE SEQUENCE [LARGE SCALE GENOMIC DNA]</scope>
    <source>
        <strain evidence="3">CGMCC 4.7246</strain>
    </source>
</reference>
<evidence type="ECO:0000256" key="1">
    <source>
        <dbReference type="SAM" id="Phobius"/>
    </source>
</evidence>
<protein>
    <recommendedName>
        <fullName evidence="4">Integral membrane protein</fullName>
    </recommendedName>
</protein>
<gene>
    <name evidence="2" type="ORF">ACFP3R_13230</name>
</gene>
<keyword evidence="1" id="KW-0812">Transmembrane</keyword>
<evidence type="ECO:0000313" key="3">
    <source>
        <dbReference type="Proteomes" id="UP001596220"/>
    </source>
</evidence>
<feature type="transmembrane region" description="Helical" evidence="1">
    <location>
        <begin position="65"/>
        <end position="83"/>
    </location>
</feature>
<keyword evidence="1" id="KW-1133">Transmembrane helix</keyword>
<name>A0ABW1P4I3_9PSEU</name>
<proteinExistence type="predicted"/>
<accession>A0ABW1P4I3</accession>
<dbReference type="RefSeq" id="WP_380635955.1">
    <property type="nucleotide sequence ID" value="NZ_JBHSQO010000011.1"/>
</dbReference>
<dbReference type="EMBL" id="JBHSQO010000011">
    <property type="protein sequence ID" value="MFC6090240.1"/>
    <property type="molecule type" value="Genomic_DNA"/>
</dbReference>
<feature type="transmembrane region" description="Helical" evidence="1">
    <location>
        <begin position="207"/>
        <end position="228"/>
    </location>
</feature>
<organism evidence="2 3">
    <name type="scientific">Saccharothrix lopnurensis</name>
    <dbReference type="NCBI Taxonomy" id="1670621"/>
    <lineage>
        <taxon>Bacteria</taxon>
        <taxon>Bacillati</taxon>
        <taxon>Actinomycetota</taxon>
        <taxon>Actinomycetes</taxon>
        <taxon>Pseudonocardiales</taxon>
        <taxon>Pseudonocardiaceae</taxon>
        <taxon>Saccharothrix</taxon>
    </lineage>
</organism>